<evidence type="ECO:0000256" key="1">
    <source>
        <dbReference type="ARBA" id="ARBA00012552"/>
    </source>
</evidence>
<dbReference type="AlphaFoldDB" id="G7YM51"/>
<keyword evidence="5" id="KW-0067">ATP-binding</keyword>
<keyword evidence="10" id="KW-1185">Reference proteome</keyword>
<dbReference type="GO" id="GO:0005524">
    <property type="term" value="F:ATP binding"/>
    <property type="evidence" value="ECO:0007669"/>
    <property type="project" value="UniProtKB-KW"/>
</dbReference>
<dbReference type="SUPFAM" id="SSF52540">
    <property type="entry name" value="P-loop containing nucleoside triphosphate hydrolases"/>
    <property type="match status" value="1"/>
</dbReference>
<feature type="region of interest" description="Disordered" evidence="6">
    <location>
        <begin position="669"/>
        <end position="691"/>
    </location>
</feature>
<dbReference type="EMBL" id="DF143691">
    <property type="protein sequence ID" value="GAA54032.1"/>
    <property type="molecule type" value="Genomic_DNA"/>
</dbReference>
<dbReference type="GO" id="GO:0016787">
    <property type="term" value="F:hydrolase activity"/>
    <property type="evidence" value="ECO:0007669"/>
    <property type="project" value="UniProtKB-KW"/>
</dbReference>
<reference evidence="9" key="1">
    <citation type="journal article" date="2011" name="Genome Biol.">
        <title>The draft genome of the carcinogenic human liver fluke Clonorchis sinensis.</title>
        <authorList>
            <person name="Wang X."/>
            <person name="Chen W."/>
            <person name="Huang Y."/>
            <person name="Sun J."/>
            <person name="Men J."/>
            <person name="Liu H."/>
            <person name="Luo F."/>
            <person name="Guo L."/>
            <person name="Lv X."/>
            <person name="Deng C."/>
            <person name="Zhou C."/>
            <person name="Fan Y."/>
            <person name="Li X."/>
            <person name="Huang L."/>
            <person name="Hu Y."/>
            <person name="Liang C."/>
            <person name="Hu X."/>
            <person name="Xu J."/>
            <person name="Yu X."/>
        </authorList>
    </citation>
    <scope>NUCLEOTIDE SEQUENCE [LARGE SCALE GENOMIC DNA]</scope>
    <source>
        <strain evidence="9">Henan</strain>
    </source>
</reference>
<keyword evidence="2" id="KW-0547">Nucleotide-binding</keyword>
<dbReference type="GO" id="GO:0003724">
    <property type="term" value="F:RNA helicase activity"/>
    <property type="evidence" value="ECO:0007669"/>
    <property type="project" value="UniProtKB-EC"/>
</dbReference>
<dbReference type="Proteomes" id="UP000008909">
    <property type="component" value="Unassembled WGS sequence"/>
</dbReference>
<dbReference type="PANTHER" id="PTHR47958">
    <property type="entry name" value="ATP-DEPENDENT RNA HELICASE DBP3"/>
    <property type="match status" value="1"/>
</dbReference>
<dbReference type="Gene3D" id="3.40.50.300">
    <property type="entry name" value="P-loop containing nucleotide triphosphate hydrolases"/>
    <property type="match status" value="2"/>
</dbReference>
<dbReference type="Pfam" id="PF00270">
    <property type="entry name" value="DEAD"/>
    <property type="match status" value="1"/>
</dbReference>
<dbReference type="InterPro" id="IPR011545">
    <property type="entry name" value="DEAD/DEAH_box_helicase_dom"/>
</dbReference>
<organism evidence="9 10">
    <name type="scientific">Clonorchis sinensis</name>
    <name type="common">Chinese liver fluke</name>
    <dbReference type="NCBI Taxonomy" id="79923"/>
    <lineage>
        <taxon>Eukaryota</taxon>
        <taxon>Metazoa</taxon>
        <taxon>Spiralia</taxon>
        <taxon>Lophotrochozoa</taxon>
        <taxon>Platyhelminthes</taxon>
        <taxon>Trematoda</taxon>
        <taxon>Digenea</taxon>
        <taxon>Opisthorchiida</taxon>
        <taxon>Opisthorchiata</taxon>
        <taxon>Opisthorchiidae</taxon>
        <taxon>Clonorchis</taxon>
    </lineage>
</organism>
<feature type="domain" description="Helicase ATP-binding" evidence="7">
    <location>
        <begin position="192"/>
        <end position="436"/>
    </location>
</feature>
<evidence type="ECO:0000256" key="5">
    <source>
        <dbReference type="ARBA" id="ARBA00022840"/>
    </source>
</evidence>
<dbReference type="SMART" id="SM00490">
    <property type="entry name" value="HELICc"/>
    <property type="match status" value="1"/>
</dbReference>
<sequence length="719" mass="80881">MPIQYLRRSTIAQQYRSEPAQQLSTVNQCCTGSELVEEARQNVKGAMLAAFSAVCPNSPTRPQDHWMSARSLSMIDARKSIPAGNEYDSLKSTDRYFLPKIFAQQYARTMDMLVDDVPLGLGLKANIRLVGLLFPSEEEAETEEAERSIVEGEGETSFTSLVSSFPSFNQHLLNNVAELSFSVPTPVQAQAIPIMLKNGNLLACAPTGSGKTAAYLIPVLQGYCERFLTTDTELEVKQSLQPTPSETPHRIALFSLILAPTQELVRQIWSEAARLSRGLAGGHFVAYLSRRHYAYRGKSKHKVDSRENAKNAHTKLRELRLPRSTRILVATPSRMAFLLSLDPSLCPFDVSNLAWLVLDEYDKMLEVDVTNANSLSSKKMRHRVRSFRDQINPIFHALSKARSISGRQPNVAMFSATVPDEVVNWAQSELPALLSPTGEQTLSGKFELVQLCVGTRNSAVSTVKQELRYCATEEGKLLEMRYLLVRSLLYPCLIFMESRERAKELIKEILLSDANVLANVISSDKTDAQRAAIIRAFREGQLNVLVCTDLLGRGMDFKGVNMVVNYDLPPSKEEYIHRVGRTGRAGRLGRAITLWTDADLPRLGEILKVMRRSGCEVDPELERLVTEWHSRRSQFLLAKRKGPAAGDVSDHVIISKRRGERRLIHTLIRKQKRKGSKVETKENASTDSDGQIQWLRRWNPYRKRISELSSARQNKQTQK</sequence>
<evidence type="ECO:0000256" key="6">
    <source>
        <dbReference type="SAM" id="MobiDB-lite"/>
    </source>
</evidence>
<protein>
    <recommendedName>
        <fullName evidence="1">RNA helicase</fullName>
        <ecNumber evidence="1">3.6.4.13</ecNumber>
    </recommendedName>
</protein>
<keyword evidence="3" id="KW-0378">Hydrolase</keyword>
<evidence type="ECO:0000259" key="8">
    <source>
        <dbReference type="PROSITE" id="PS51194"/>
    </source>
</evidence>
<dbReference type="EC" id="3.6.4.13" evidence="1"/>
<dbReference type="InterPro" id="IPR001650">
    <property type="entry name" value="Helicase_C-like"/>
</dbReference>
<evidence type="ECO:0000256" key="4">
    <source>
        <dbReference type="ARBA" id="ARBA00022806"/>
    </source>
</evidence>
<evidence type="ECO:0000313" key="9">
    <source>
        <dbReference type="EMBL" id="GAA54032.1"/>
    </source>
</evidence>
<dbReference type="CDD" id="cd18787">
    <property type="entry name" value="SF2_C_DEAD"/>
    <property type="match status" value="1"/>
</dbReference>
<dbReference type="InterPro" id="IPR027417">
    <property type="entry name" value="P-loop_NTPase"/>
</dbReference>
<dbReference type="PROSITE" id="PS51192">
    <property type="entry name" value="HELICASE_ATP_BIND_1"/>
    <property type="match status" value="1"/>
</dbReference>
<evidence type="ECO:0000256" key="2">
    <source>
        <dbReference type="ARBA" id="ARBA00022741"/>
    </source>
</evidence>
<dbReference type="Pfam" id="PF00271">
    <property type="entry name" value="Helicase_C"/>
    <property type="match status" value="1"/>
</dbReference>
<proteinExistence type="predicted"/>
<feature type="domain" description="Helicase C-terminal" evidence="8">
    <location>
        <begin position="484"/>
        <end position="625"/>
    </location>
</feature>
<dbReference type="PROSITE" id="PS51194">
    <property type="entry name" value="HELICASE_CTER"/>
    <property type="match status" value="1"/>
</dbReference>
<dbReference type="SMART" id="SM00487">
    <property type="entry name" value="DEXDc"/>
    <property type="match status" value="1"/>
</dbReference>
<reference key="2">
    <citation type="submission" date="2011-10" db="EMBL/GenBank/DDBJ databases">
        <title>The genome and transcriptome sequence of Clonorchis sinensis provide insights into the carcinogenic liver fluke.</title>
        <authorList>
            <person name="Wang X."/>
            <person name="Huang Y."/>
            <person name="Chen W."/>
            <person name="Liu H."/>
            <person name="Guo L."/>
            <person name="Chen Y."/>
            <person name="Luo F."/>
            <person name="Zhou W."/>
            <person name="Sun J."/>
            <person name="Mao Q."/>
            <person name="Liang P."/>
            <person name="Zhou C."/>
            <person name="Tian Y."/>
            <person name="Men J."/>
            <person name="Lv X."/>
            <person name="Huang L."/>
            <person name="Zhou J."/>
            <person name="Hu Y."/>
            <person name="Li R."/>
            <person name="Zhang F."/>
            <person name="Lei H."/>
            <person name="Li X."/>
            <person name="Hu X."/>
            <person name="Liang C."/>
            <person name="Xu J."/>
            <person name="Wu Z."/>
            <person name="Yu X."/>
        </authorList>
    </citation>
    <scope>NUCLEOTIDE SEQUENCE</scope>
    <source>
        <strain>Henan</strain>
    </source>
</reference>
<gene>
    <name evidence="9" type="ORF">CLF_111948</name>
</gene>
<name>G7YM51_CLOSI</name>
<dbReference type="GO" id="GO:0003676">
    <property type="term" value="F:nucleic acid binding"/>
    <property type="evidence" value="ECO:0007669"/>
    <property type="project" value="InterPro"/>
</dbReference>
<accession>G7YM51</accession>
<evidence type="ECO:0000256" key="3">
    <source>
        <dbReference type="ARBA" id="ARBA00022801"/>
    </source>
</evidence>
<evidence type="ECO:0000259" key="7">
    <source>
        <dbReference type="PROSITE" id="PS51192"/>
    </source>
</evidence>
<dbReference type="InterPro" id="IPR014001">
    <property type="entry name" value="Helicase_ATP-bd"/>
</dbReference>
<keyword evidence="4 9" id="KW-0347">Helicase</keyword>
<evidence type="ECO:0000313" key="10">
    <source>
        <dbReference type="Proteomes" id="UP000008909"/>
    </source>
</evidence>